<comment type="similarity">
    <text evidence="1">Belongs to the transferase hexapeptide repeat family.</text>
</comment>
<sequence>MKEKIILIGAGGHARSCIDVIEAEDKYSIFGLIGSKEEVGTKILGYEVLGTDEDLVLWKRKCKNAIVTIGQIKNPEPRIRLYHQLKKFAFHLPVIVSPNAYVSKYSSIGEGSIIMHQVMVNSNVKIGANCIINSKALLEHDVTIGDYCHISTSSVLNGETSIGDASFIGSGSVVKETIKIGSNCVIAMASRVIRDVPNHTQYKTSI</sequence>
<dbReference type="RefSeq" id="WP_118957373.1">
    <property type="nucleotide sequence ID" value="NZ_QHCR01000008.1"/>
</dbReference>
<dbReference type="Proteomes" id="UP000285569">
    <property type="component" value="Unassembled WGS sequence"/>
</dbReference>
<dbReference type="PANTHER" id="PTHR43300">
    <property type="entry name" value="ACETYLTRANSFERASE"/>
    <property type="match status" value="1"/>
</dbReference>
<dbReference type="InterPro" id="IPR020019">
    <property type="entry name" value="AcTrfase_PglD-like"/>
</dbReference>
<dbReference type="Gene3D" id="3.40.50.20">
    <property type="match status" value="1"/>
</dbReference>
<dbReference type="InterPro" id="IPR056729">
    <property type="entry name" value="GMPPB_C"/>
</dbReference>
<feature type="domain" description="Mannose-1-phosphate guanyltransferase C-terminal" evidence="3">
    <location>
        <begin position="97"/>
        <end position="187"/>
    </location>
</feature>
<dbReference type="Pfam" id="PF25087">
    <property type="entry name" value="GMPPB_C"/>
    <property type="match status" value="1"/>
</dbReference>
<dbReference type="InterPro" id="IPR011004">
    <property type="entry name" value="Trimer_LpxA-like_sf"/>
</dbReference>
<dbReference type="CDD" id="cd03360">
    <property type="entry name" value="LbH_AT_putative"/>
    <property type="match status" value="1"/>
</dbReference>
<dbReference type="EMBL" id="QHCR01000008">
    <property type="protein sequence ID" value="RHX78281.1"/>
    <property type="molecule type" value="Genomic_DNA"/>
</dbReference>
<dbReference type="InterPro" id="IPR041561">
    <property type="entry name" value="PglD_N"/>
</dbReference>
<dbReference type="InterPro" id="IPR050179">
    <property type="entry name" value="Trans_hexapeptide_repeat"/>
</dbReference>
<reference evidence="4 5" key="2">
    <citation type="journal article" date="2020" name="Int. J. Syst. Evol. Microbiol.">
        <title>Leptospira yasudae sp. nov. and Leptospira stimsonii sp. nov., two new species of the pathogenic group isolated from environmental sources.</title>
        <authorList>
            <person name="Casanovas-Massana A."/>
            <person name="Hamond C."/>
            <person name="Santos L.A."/>
            <person name="de Oliveira D."/>
            <person name="Hacker K.P."/>
            <person name="Balassiano I."/>
            <person name="Costa F."/>
            <person name="Medeiros M.A."/>
            <person name="Reis M.G."/>
            <person name="Ko A.I."/>
            <person name="Wunder E.A."/>
        </authorList>
    </citation>
    <scope>NUCLEOTIDE SEQUENCE [LARGE SCALE GENOMIC DNA]</scope>
    <source>
        <strain evidence="4 5">B21</strain>
    </source>
</reference>
<evidence type="ECO:0000313" key="4">
    <source>
        <dbReference type="EMBL" id="RHX78281.1"/>
    </source>
</evidence>
<accession>A0ABX9LZB2</accession>
<name>A0ABX9LZB2_9LEPT</name>
<gene>
    <name evidence="4" type="ORF">DLM77_17765</name>
</gene>
<evidence type="ECO:0000313" key="5">
    <source>
        <dbReference type="Proteomes" id="UP000285569"/>
    </source>
</evidence>
<protein>
    <submittedName>
        <fullName evidence="4">Acetyltransferase</fullName>
    </submittedName>
</protein>
<feature type="domain" description="PglD N-terminal" evidence="2">
    <location>
        <begin position="4"/>
        <end position="84"/>
    </location>
</feature>
<dbReference type="NCBIfam" id="TIGR03570">
    <property type="entry name" value="NeuD_NnaD"/>
    <property type="match status" value="1"/>
</dbReference>
<proteinExistence type="inferred from homology"/>
<dbReference type="PANTHER" id="PTHR43300:SF7">
    <property type="entry name" value="UDP-N-ACETYLBACILLOSAMINE N-ACETYLTRANSFERASE"/>
    <property type="match status" value="1"/>
</dbReference>
<evidence type="ECO:0000259" key="3">
    <source>
        <dbReference type="Pfam" id="PF25087"/>
    </source>
</evidence>
<dbReference type="SUPFAM" id="SSF51161">
    <property type="entry name" value="Trimeric LpxA-like enzymes"/>
    <property type="match status" value="1"/>
</dbReference>
<dbReference type="Pfam" id="PF17836">
    <property type="entry name" value="PglD_N"/>
    <property type="match status" value="1"/>
</dbReference>
<reference evidence="5" key="1">
    <citation type="submission" date="2018-05" db="EMBL/GenBank/DDBJ databases">
        <title>Leptospira yasudae sp. nov. and Leptospira stimsonii sp. nov., two pathogenic species of the genus Leptospira isolated from environmental sources.</title>
        <authorList>
            <person name="Casanovas-Massana A."/>
            <person name="Hamond C."/>
            <person name="Santos L.A."/>
            <person name="Hacker K.P."/>
            <person name="Balassiano I."/>
            <person name="Medeiros M.A."/>
            <person name="Reis M.G."/>
            <person name="Ko A.I."/>
            <person name="Wunder E.A."/>
        </authorList>
    </citation>
    <scope>NUCLEOTIDE SEQUENCE [LARGE SCALE GENOMIC DNA]</scope>
    <source>
        <strain evidence="5">B21</strain>
    </source>
</reference>
<evidence type="ECO:0000259" key="2">
    <source>
        <dbReference type="Pfam" id="PF17836"/>
    </source>
</evidence>
<comment type="caution">
    <text evidence="4">The sequence shown here is derived from an EMBL/GenBank/DDBJ whole genome shotgun (WGS) entry which is preliminary data.</text>
</comment>
<evidence type="ECO:0000256" key="1">
    <source>
        <dbReference type="ARBA" id="ARBA00007274"/>
    </source>
</evidence>
<organism evidence="4 5">
    <name type="scientific">Leptospira yasudae</name>
    <dbReference type="NCBI Taxonomy" id="2202201"/>
    <lineage>
        <taxon>Bacteria</taxon>
        <taxon>Pseudomonadati</taxon>
        <taxon>Spirochaetota</taxon>
        <taxon>Spirochaetia</taxon>
        <taxon>Leptospirales</taxon>
        <taxon>Leptospiraceae</taxon>
        <taxon>Leptospira</taxon>
    </lineage>
</organism>
<keyword evidence="5" id="KW-1185">Reference proteome</keyword>
<dbReference type="Gene3D" id="2.160.10.10">
    <property type="entry name" value="Hexapeptide repeat proteins"/>
    <property type="match status" value="1"/>
</dbReference>